<proteinExistence type="predicted"/>
<protein>
    <submittedName>
        <fullName evidence="1">Uncharacterized protein</fullName>
    </submittedName>
</protein>
<organism evidence="1">
    <name type="scientific">marine sediment metagenome</name>
    <dbReference type="NCBI Taxonomy" id="412755"/>
    <lineage>
        <taxon>unclassified sequences</taxon>
        <taxon>metagenomes</taxon>
        <taxon>ecological metagenomes</taxon>
    </lineage>
</organism>
<evidence type="ECO:0000313" key="1">
    <source>
        <dbReference type="EMBL" id="GAG90539.1"/>
    </source>
</evidence>
<sequence length="79" mass="9720">MEYKNLDHYFKHSWNKVPPGKHRLETIAKYFPYSPLESVYSLLRKYEIKFEVESYESVVIEFPSMEKKRKQLSRKLYIK</sequence>
<comment type="caution">
    <text evidence="1">The sequence shown here is derived from an EMBL/GenBank/DDBJ whole genome shotgun (WGS) entry which is preliminary data.</text>
</comment>
<dbReference type="AlphaFoldDB" id="X1B498"/>
<accession>X1B498</accession>
<name>X1B498_9ZZZZ</name>
<dbReference type="EMBL" id="BART01025804">
    <property type="protein sequence ID" value="GAG90539.1"/>
    <property type="molecule type" value="Genomic_DNA"/>
</dbReference>
<gene>
    <name evidence="1" type="ORF">S01H4_46217</name>
</gene>
<reference evidence="1" key="1">
    <citation type="journal article" date="2014" name="Front. Microbiol.">
        <title>High frequency of phylogenetically diverse reductive dehalogenase-homologous genes in deep subseafloor sedimentary metagenomes.</title>
        <authorList>
            <person name="Kawai M."/>
            <person name="Futagami T."/>
            <person name="Toyoda A."/>
            <person name="Takaki Y."/>
            <person name="Nishi S."/>
            <person name="Hori S."/>
            <person name="Arai W."/>
            <person name="Tsubouchi T."/>
            <person name="Morono Y."/>
            <person name="Uchiyama I."/>
            <person name="Ito T."/>
            <person name="Fujiyama A."/>
            <person name="Inagaki F."/>
            <person name="Takami H."/>
        </authorList>
    </citation>
    <scope>NUCLEOTIDE SEQUENCE</scope>
    <source>
        <strain evidence="1">Expedition CK06-06</strain>
    </source>
</reference>